<dbReference type="InterPro" id="IPR001087">
    <property type="entry name" value="GDSL"/>
</dbReference>
<keyword evidence="2 5" id="KW-0732">Signal</keyword>
<dbReference type="Gramene" id="LPERR01G07270.1">
    <property type="protein sequence ID" value="LPERR01G07270.1"/>
    <property type="gene ID" value="LPERR01G07270"/>
</dbReference>
<dbReference type="Gene3D" id="3.40.50.1110">
    <property type="entry name" value="SGNH hydrolase"/>
    <property type="match status" value="1"/>
</dbReference>
<keyword evidence="7" id="KW-1185">Reference proteome</keyword>
<dbReference type="InterPro" id="IPR035669">
    <property type="entry name" value="SGNH_plant_lipase-like"/>
</dbReference>
<sequence length="380" mass="41566">MDSRLLTPAAVALLLLLLSSPVESRAISLSAASDGQRYDAIFSFGDSFTDTGNNPMAFKWYSIPDPVMRPPYGITFFGGIPTGRNCDGRLVIDFIAQNLGLPLLPPYLSHNGSFRQGANFAVGGATALDSSFFHAVDLSGTTNPFPLNTSLGDFFGRSLFVVGEFGINDYQFSFGKRSMQEIRSFVPDIIRTISMSKLIGDGATTLVVPGMIPLGCSPPVLVIFADSDASEYDAKTGCLKEPNEIVMLHNSLLLEAVEELREKHPYVTIIHTDLFRHISEMVLNPGKFGFRKDSLSVCCGGPGRYHYNTGVICGDEGATICMDPSKSLFWDGVHLMEAAYCHEPVDLLGVAPKLSWICGQNWGRTRVPRYRPFDGRGVRR</sequence>
<dbReference type="GO" id="GO:0016788">
    <property type="term" value="F:hydrolase activity, acting on ester bonds"/>
    <property type="evidence" value="ECO:0007669"/>
    <property type="project" value="InterPro"/>
</dbReference>
<dbReference type="CDD" id="cd01837">
    <property type="entry name" value="SGNH_plant_lipase_like"/>
    <property type="match status" value="1"/>
</dbReference>
<name>A0A0D9UYF4_9ORYZ</name>
<evidence type="ECO:0008006" key="8">
    <source>
        <dbReference type="Google" id="ProtNLM"/>
    </source>
</evidence>
<feature type="chain" id="PRO_5002347273" description="GDSL esterase/lipase" evidence="5">
    <location>
        <begin position="25"/>
        <end position="380"/>
    </location>
</feature>
<dbReference type="PANTHER" id="PTHR22835:SF506">
    <property type="entry name" value="OS01G0223200 PROTEIN"/>
    <property type="match status" value="1"/>
</dbReference>
<dbReference type="EnsemblPlants" id="LPERR01G07270.1">
    <property type="protein sequence ID" value="LPERR01G07270.1"/>
    <property type="gene ID" value="LPERR01G07270"/>
</dbReference>
<keyword evidence="4" id="KW-0325">Glycoprotein</keyword>
<comment type="similarity">
    <text evidence="1">Belongs to the 'GDSL' lipolytic enzyme family.</text>
</comment>
<reference evidence="6 7" key="1">
    <citation type="submission" date="2012-08" db="EMBL/GenBank/DDBJ databases">
        <title>Oryza genome evolution.</title>
        <authorList>
            <person name="Wing R.A."/>
        </authorList>
    </citation>
    <scope>NUCLEOTIDE SEQUENCE</scope>
</reference>
<feature type="signal peptide" evidence="5">
    <location>
        <begin position="1"/>
        <end position="24"/>
    </location>
</feature>
<dbReference type="Pfam" id="PF00657">
    <property type="entry name" value="Lipase_GDSL"/>
    <property type="match status" value="1"/>
</dbReference>
<evidence type="ECO:0000256" key="2">
    <source>
        <dbReference type="ARBA" id="ARBA00022729"/>
    </source>
</evidence>
<accession>A0A0D9UYF4</accession>
<evidence type="ECO:0000256" key="3">
    <source>
        <dbReference type="ARBA" id="ARBA00022801"/>
    </source>
</evidence>
<organism evidence="6 7">
    <name type="scientific">Leersia perrieri</name>
    <dbReference type="NCBI Taxonomy" id="77586"/>
    <lineage>
        <taxon>Eukaryota</taxon>
        <taxon>Viridiplantae</taxon>
        <taxon>Streptophyta</taxon>
        <taxon>Embryophyta</taxon>
        <taxon>Tracheophyta</taxon>
        <taxon>Spermatophyta</taxon>
        <taxon>Magnoliopsida</taxon>
        <taxon>Liliopsida</taxon>
        <taxon>Poales</taxon>
        <taxon>Poaceae</taxon>
        <taxon>BOP clade</taxon>
        <taxon>Oryzoideae</taxon>
        <taxon>Oryzeae</taxon>
        <taxon>Oryzinae</taxon>
        <taxon>Leersia</taxon>
    </lineage>
</organism>
<reference evidence="6" key="3">
    <citation type="submission" date="2015-04" db="UniProtKB">
        <authorList>
            <consortium name="EnsemblPlants"/>
        </authorList>
    </citation>
    <scope>IDENTIFICATION</scope>
</reference>
<dbReference type="STRING" id="77586.A0A0D9UYF4"/>
<proteinExistence type="inferred from homology"/>
<evidence type="ECO:0000256" key="4">
    <source>
        <dbReference type="ARBA" id="ARBA00023180"/>
    </source>
</evidence>
<dbReference type="eggNOG" id="ENOG502QSMM">
    <property type="taxonomic scope" value="Eukaryota"/>
</dbReference>
<dbReference type="InterPro" id="IPR036514">
    <property type="entry name" value="SGNH_hydro_sf"/>
</dbReference>
<keyword evidence="3" id="KW-0378">Hydrolase</keyword>
<reference evidence="7" key="2">
    <citation type="submission" date="2013-12" db="EMBL/GenBank/DDBJ databases">
        <authorList>
            <person name="Yu Y."/>
            <person name="Lee S."/>
            <person name="de Baynast K."/>
            <person name="Wissotski M."/>
            <person name="Liu L."/>
            <person name="Talag J."/>
            <person name="Goicoechea J."/>
            <person name="Angelova A."/>
            <person name="Jetty R."/>
            <person name="Kudrna D."/>
            <person name="Golser W."/>
            <person name="Rivera L."/>
            <person name="Zhang J."/>
            <person name="Wing R."/>
        </authorList>
    </citation>
    <scope>NUCLEOTIDE SEQUENCE</scope>
</reference>
<dbReference type="PANTHER" id="PTHR22835">
    <property type="entry name" value="ZINC FINGER FYVE DOMAIN CONTAINING PROTEIN"/>
    <property type="match status" value="1"/>
</dbReference>
<evidence type="ECO:0000256" key="1">
    <source>
        <dbReference type="ARBA" id="ARBA00008668"/>
    </source>
</evidence>
<dbReference type="AlphaFoldDB" id="A0A0D9UYF4"/>
<evidence type="ECO:0000256" key="5">
    <source>
        <dbReference type="SAM" id="SignalP"/>
    </source>
</evidence>
<protein>
    <recommendedName>
        <fullName evidence="8">GDSL esterase/lipase</fullName>
    </recommendedName>
</protein>
<evidence type="ECO:0000313" key="6">
    <source>
        <dbReference type="EnsemblPlants" id="LPERR01G07270.1"/>
    </source>
</evidence>
<dbReference type="Proteomes" id="UP000032180">
    <property type="component" value="Chromosome 1"/>
</dbReference>
<evidence type="ECO:0000313" key="7">
    <source>
        <dbReference type="Proteomes" id="UP000032180"/>
    </source>
</evidence>